<reference evidence="1 2" key="1">
    <citation type="submission" date="2020-08" db="EMBL/GenBank/DDBJ databases">
        <title>Plant Genome Project.</title>
        <authorList>
            <person name="Zhang R.-G."/>
        </authorList>
    </citation>
    <scope>NUCLEOTIDE SEQUENCE [LARGE SCALE GENOMIC DNA]</scope>
    <source>
        <tissue evidence="1">Rhizome</tissue>
    </source>
</reference>
<dbReference type="EMBL" id="JACMSC010000002">
    <property type="protein sequence ID" value="KAG6534944.1"/>
    <property type="molecule type" value="Genomic_DNA"/>
</dbReference>
<dbReference type="Proteomes" id="UP000734854">
    <property type="component" value="Unassembled WGS sequence"/>
</dbReference>
<accession>A0A8J5LU20</accession>
<dbReference type="AlphaFoldDB" id="A0A8J5LU20"/>
<proteinExistence type="predicted"/>
<organism evidence="1 2">
    <name type="scientific">Zingiber officinale</name>
    <name type="common">Ginger</name>
    <name type="synonym">Amomum zingiber</name>
    <dbReference type="NCBI Taxonomy" id="94328"/>
    <lineage>
        <taxon>Eukaryota</taxon>
        <taxon>Viridiplantae</taxon>
        <taxon>Streptophyta</taxon>
        <taxon>Embryophyta</taxon>
        <taxon>Tracheophyta</taxon>
        <taxon>Spermatophyta</taxon>
        <taxon>Magnoliopsida</taxon>
        <taxon>Liliopsida</taxon>
        <taxon>Zingiberales</taxon>
        <taxon>Zingiberaceae</taxon>
        <taxon>Zingiber</taxon>
    </lineage>
</organism>
<evidence type="ECO:0000313" key="1">
    <source>
        <dbReference type="EMBL" id="KAG6534944.1"/>
    </source>
</evidence>
<comment type="caution">
    <text evidence="1">The sequence shown here is derived from an EMBL/GenBank/DDBJ whole genome shotgun (WGS) entry which is preliminary data.</text>
</comment>
<sequence length="244" mass="26873">MTYMPKTGKTLDVDMKTMVDAIRDVISRVSESDVTTTFKEKLLGSLVGGEGRPRMRCLGTIPAPNAAPGSSHLAPSSSNAAPISLESILEGLMQMIIDKVGEYVLEKARAEARDEVVVALGNFFQTIIAGANNDPNRSSVRAEGNTISTLLTENPSVLPDYRYPFMEAKAQDLRFEDVQKLLGLYKHIVTKYAALSDALSRLSIDQNHLLALQDPKSKAKMKEQIDNAMNNRTSRMHPFDEETD</sequence>
<name>A0A8J5LU20_ZINOF</name>
<keyword evidence="2" id="KW-1185">Reference proteome</keyword>
<gene>
    <name evidence="1" type="ORF">ZIOFF_008854</name>
</gene>
<evidence type="ECO:0000313" key="2">
    <source>
        <dbReference type="Proteomes" id="UP000734854"/>
    </source>
</evidence>
<protein>
    <submittedName>
        <fullName evidence="1">Uncharacterized protein</fullName>
    </submittedName>
</protein>